<dbReference type="GO" id="GO:0055085">
    <property type="term" value="P:transmembrane transport"/>
    <property type="evidence" value="ECO:0007669"/>
    <property type="project" value="InterPro"/>
</dbReference>
<dbReference type="InterPro" id="IPR026289">
    <property type="entry name" value="SBP_TakP-like"/>
</dbReference>
<dbReference type="Proteomes" id="UP000267268">
    <property type="component" value="Chromosome 1"/>
</dbReference>
<evidence type="ECO:0000256" key="3">
    <source>
        <dbReference type="PIRSR" id="PIRSR039026-2"/>
    </source>
</evidence>
<dbReference type="AlphaFoldDB" id="A0A3S9P585"/>
<keyword evidence="3" id="KW-0479">Metal-binding</keyword>
<evidence type="ECO:0000313" key="5">
    <source>
        <dbReference type="Proteomes" id="UP000267268"/>
    </source>
</evidence>
<dbReference type="EMBL" id="CP034562">
    <property type="protein sequence ID" value="AZQ63369.1"/>
    <property type="molecule type" value="Genomic_DNA"/>
</dbReference>
<keyword evidence="5" id="KW-1185">Reference proteome</keyword>
<keyword evidence="1" id="KW-0732">Signal</keyword>
<dbReference type="OrthoDB" id="9776801at2"/>
<feature type="binding site" evidence="2">
    <location>
        <position position="194"/>
    </location>
    <ligand>
        <name>substrate</name>
    </ligand>
</feature>
<dbReference type="InterPro" id="IPR038404">
    <property type="entry name" value="TRAP_DctP_sf"/>
</dbReference>
<feature type="binding site" evidence="2">
    <location>
        <position position="173"/>
    </location>
    <ligand>
        <name>substrate</name>
    </ligand>
</feature>
<dbReference type="RefSeq" id="WP_126615792.1">
    <property type="nucleotide sequence ID" value="NZ_CP034562.1"/>
</dbReference>
<dbReference type="InterPro" id="IPR018389">
    <property type="entry name" value="DctP_fam"/>
</dbReference>
<name>A0A3S9P585_9BACT</name>
<proteinExistence type="predicted"/>
<feature type="binding site" evidence="3">
    <location>
        <position position="257"/>
    </location>
    <ligand>
        <name>substrate</name>
    </ligand>
</feature>
<dbReference type="GO" id="GO:0031317">
    <property type="term" value="C:tripartite ATP-independent periplasmic transporter complex"/>
    <property type="evidence" value="ECO:0007669"/>
    <property type="project" value="InterPro"/>
</dbReference>
<organism evidence="4 5">
    <name type="scientific">Flammeovirga pectinis</name>
    <dbReference type="NCBI Taxonomy" id="2494373"/>
    <lineage>
        <taxon>Bacteria</taxon>
        <taxon>Pseudomonadati</taxon>
        <taxon>Bacteroidota</taxon>
        <taxon>Cytophagia</taxon>
        <taxon>Cytophagales</taxon>
        <taxon>Flammeovirgaceae</taxon>
        <taxon>Flammeovirga</taxon>
    </lineage>
</organism>
<evidence type="ECO:0000256" key="2">
    <source>
        <dbReference type="PIRSR" id="PIRSR039026-1"/>
    </source>
</evidence>
<dbReference type="PANTHER" id="PTHR33376">
    <property type="match status" value="1"/>
</dbReference>
<feature type="binding site" evidence="3">
    <location>
        <position position="231"/>
    </location>
    <ligand>
        <name>substrate</name>
    </ligand>
</feature>
<protein>
    <submittedName>
        <fullName evidence="4">TRAP transporter substrate-binding protein</fullName>
    </submittedName>
</protein>
<dbReference type="PROSITE" id="PS51257">
    <property type="entry name" value="PROKAR_LIPOPROTEIN"/>
    <property type="match status" value="1"/>
</dbReference>
<accession>A0A3S9P585</accession>
<evidence type="ECO:0000313" key="4">
    <source>
        <dbReference type="EMBL" id="AZQ63369.1"/>
    </source>
</evidence>
<dbReference type="KEGG" id="fll:EI427_14305"/>
<dbReference type="CDD" id="cd13604">
    <property type="entry name" value="PBP2_TRAP_ketoacid_lactate_like"/>
    <property type="match status" value="1"/>
</dbReference>
<feature type="binding site" evidence="3">
    <location>
        <position position="232"/>
    </location>
    <ligand>
        <name>Na(+)</name>
        <dbReference type="ChEBI" id="CHEBI:29101"/>
    </ligand>
</feature>
<dbReference type="NCBIfam" id="NF037995">
    <property type="entry name" value="TRAP_S1"/>
    <property type="match status" value="1"/>
</dbReference>
<gene>
    <name evidence="4" type="ORF">EI427_14305</name>
</gene>
<reference evidence="4 5" key="1">
    <citation type="submission" date="2018-12" db="EMBL/GenBank/DDBJ databases">
        <title>Flammeovirga pectinis sp. nov., isolated from the gut of the Korean scallop, Patinopecten yessoensis.</title>
        <authorList>
            <person name="Bae J.-W."/>
            <person name="Jeong Y.-S."/>
            <person name="Kang W."/>
        </authorList>
    </citation>
    <scope>NUCLEOTIDE SEQUENCE [LARGE SCALE GENOMIC DNA]</scope>
    <source>
        <strain evidence="4 5">L12M1</strain>
    </source>
</reference>
<sequence length="374" mass="41837">MTKKNTRRSFIKNFSKVSTAAITGGILAACDNSTSKEEKKNNSTKDKVFNWKCVTVWPPNFPILGESVNNLAKELFDLSDGRLNIKVYGGGELVPALESFDAVQLGGVQMMHGAAYYWAGKIPASVFFTATPFGMNTREQNAWLLYGGGNELWKELYNKIGLEPFPCGNTGTQMGGWFNTKINSTEDLKGIKMRIPGLGGKVFTKAGGTSVTVPGGEIYTNLERGVIDATEWIGPYHDYLMGFHKIAKYYYYPGWHEPSATLELVCNKKAYDSLPEDLQVLIKAVSLKYNGIMMSEFEKFNTEYLQKIIQEGNNEILPFPEDVMKALKGYSEDTLNELITNDPFAKKVNDSFQAFKKNIKQWSIISTDAMQPYL</sequence>
<dbReference type="Gene3D" id="3.40.190.170">
    <property type="entry name" value="Bacterial extracellular solute-binding protein, family 7"/>
    <property type="match status" value="1"/>
</dbReference>
<dbReference type="PANTHER" id="PTHR33376:SF5">
    <property type="entry name" value="EXTRACYTOPLASMIC SOLUTE RECEPTOR PROTEIN"/>
    <property type="match status" value="1"/>
</dbReference>
<evidence type="ECO:0000256" key="1">
    <source>
        <dbReference type="ARBA" id="ARBA00022729"/>
    </source>
</evidence>
<dbReference type="PIRSF" id="PIRSF039026">
    <property type="entry name" value="SiaP"/>
    <property type="match status" value="1"/>
</dbReference>
<dbReference type="Pfam" id="PF03480">
    <property type="entry name" value="DctP"/>
    <property type="match status" value="1"/>
</dbReference>
<dbReference type="Gene3D" id="3.40.190.10">
    <property type="entry name" value="Periplasmic binding protein-like II"/>
    <property type="match status" value="1"/>
</dbReference>
<dbReference type="GO" id="GO:0046872">
    <property type="term" value="F:metal ion binding"/>
    <property type="evidence" value="ECO:0007669"/>
    <property type="project" value="UniProtKB-KW"/>
</dbReference>